<keyword evidence="1" id="KW-0812">Transmembrane</keyword>
<feature type="transmembrane region" description="Helical" evidence="1">
    <location>
        <begin position="7"/>
        <end position="28"/>
    </location>
</feature>
<name>A0A0A3IRF0_9BACL</name>
<keyword evidence="1" id="KW-0472">Membrane</keyword>
<feature type="transmembrane region" description="Helical" evidence="1">
    <location>
        <begin position="40"/>
        <end position="64"/>
    </location>
</feature>
<evidence type="ECO:0000313" key="3">
    <source>
        <dbReference type="Proteomes" id="UP000030416"/>
    </source>
</evidence>
<keyword evidence="1" id="KW-1133">Transmembrane helix</keyword>
<dbReference type="Proteomes" id="UP000030416">
    <property type="component" value="Unassembled WGS sequence"/>
</dbReference>
<proteinExistence type="predicted"/>
<comment type="caution">
    <text evidence="2">The sequence shown here is derived from an EMBL/GenBank/DDBJ whole genome shotgun (WGS) entry which is preliminary data.</text>
</comment>
<gene>
    <name evidence="2" type="ORF">CD29_15175</name>
</gene>
<reference evidence="2 3" key="1">
    <citation type="submission" date="2014-02" db="EMBL/GenBank/DDBJ databases">
        <title>Draft genome sequence of Lysinibacillus manganicus DSM 26584T.</title>
        <authorList>
            <person name="Zhang F."/>
            <person name="Wang G."/>
            <person name="Zhang L."/>
        </authorList>
    </citation>
    <scope>NUCLEOTIDE SEQUENCE [LARGE SCALE GENOMIC DNA]</scope>
    <source>
        <strain evidence="2 3">DSM 26584</strain>
    </source>
</reference>
<dbReference type="AlphaFoldDB" id="A0A0A3IRF0"/>
<dbReference type="EMBL" id="JPVN01000019">
    <property type="protein sequence ID" value="KGR77407.1"/>
    <property type="molecule type" value="Genomic_DNA"/>
</dbReference>
<evidence type="ECO:0000256" key="1">
    <source>
        <dbReference type="SAM" id="Phobius"/>
    </source>
</evidence>
<organism evidence="2 3">
    <name type="scientific">Ureibacillus manganicus DSM 26584</name>
    <dbReference type="NCBI Taxonomy" id="1384049"/>
    <lineage>
        <taxon>Bacteria</taxon>
        <taxon>Bacillati</taxon>
        <taxon>Bacillota</taxon>
        <taxon>Bacilli</taxon>
        <taxon>Bacillales</taxon>
        <taxon>Caryophanaceae</taxon>
        <taxon>Ureibacillus</taxon>
    </lineage>
</organism>
<dbReference type="STRING" id="1384049.CD29_15175"/>
<sequence>MLMFAEILLYISTGILIISSGLFLRYLLKTKKQRKLTKFEFTMYIVLQTAFILFGISFIITRFII</sequence>
<keyword evidence="3" id="KW-1185">Reference proteome</keyword>
<protein>
    <submittedName>
        <fullName evidence="2">Uncharacterized protein</fullName>
    </submittedName>
</protein>
<evidence type="ECO:0000313" key="2">
    <source>
        <dbReference type="EMBL" id="KGR77407.1"/>
    </source>
</evidence>
<accession>A0A0A3IRF0</accession>